<organism evidence="1">
    <name type="scientific">Anguilla anguilla</name>
    <name type="common">European freshwater eel</name>
    <name type="synonym">Muraena anguilla</name>
    <dbReference type="NCBI Taxonomy" id="7936"/>
    <lineage>
        <taxon>Eukaryota</taxon>
        <taxon>Metazoa</taxon>
        <taxon>Chordata</taxon>
        <taxon>Craniata</taxon>
        <taxon>Vertebrata</taxon>
        <taxon>Euteleostomi</taxon>
        <taxon>Actinopterygii</taxon>
        <taxon>Neopterygii</taxon>
        <taxon>Teleostei</taxon>
        <taxon>Anguilliformes</taxon>
        <taxon>Anguillidae</taxon>
        <taxon>Anguilla</taxon>
    </lineage>
</organism>
<dbReference type="EMBL" id="GBXM01054650">
    <property type="protein sequence ID" value="JAH53927.1"/>
    <property type="molecule type" value="Transcribed_RNA"/>
</dbReference>
<name>A0A0E9TKE3_ANGAN</name>
<reference evidence="1" key="1">
    <citation type="submission" date="2014-11" db="EMBL/GenBank/DDBJ databases">
        <authorList>
            <person name="Amaro Gonzalez C."/>
        </authorList>
    </citation>
    <scope>NUCLEOTIDE SEQUENCE</scope>
</reference>
<evidence type="ECO:0000313" key="1">
    <source>
        <dbReference type="EMBL" id="JAH53927.1"/>
    </source>
</evidence>
<accession>A0A0E9TKE3</accession>
<protein>
    <submittedName>
        <fullName evidence="1">Uncharacterized protein</fullName>
    </submittedName>
</protein>
<sequence>MESLKQPELNQISHVAVTASPCANMFYSTGHFIQRFPFTTCKTSFSSLN</sequence>
<reference evidence="1" key="2">
    <citation type="journal article" date="2015" name="Fish Shellfish Immunol.">
        <title>Early steps in the European eel (Anguilla anguilla)-Vibrio vulnificus interaction in the gills: Role of the RtxA13 toxin.</title>
        <authorList>
            <person name="Callol A."/>
            <person name="Pajuelo D."/>
            <person name="Ebbesson L."/>
            <person name="Teles M."/>
            <person name="MacKenzie S."/>
            <person name="Amaro C."/>
        </authorList>
    </citation>
    <scope>NUCLEOTIDE SEQUENCE</scope>
</reference>
<dbReference type="AlphaFoldDB" id="A0A0E9TKE3"/>
<proteinExistence type="predicted"/>